<organism evidence="4">
    <name type="scientific">Salinimicrobium catena</name>
    <dbReference type="NCBI Taxonomy" id="390640"/>
    <lineage>
        <taxon>Bacteria</taxon>
        <taxon>Pseudomonadati</taxon>
        <taxon>Bacteroidota</taxon>
        <taxon>Flavobacteriia</taxon>
        <taxon>Flavobacteriales</taxon>
        <taxon>Flavobacteriaceae</taxon>
        <taxon>Salinimicrobium</taxon>
    </lineage>
</organism>
<dbReference type="InterPro" id="IPR047650">
    <property type="entry name" value="Transpos_IS110"/>
</dbReference>
<dbReference type="InterPro" id="IPR003346">
    <property type="entry name" value="Transposase_20"/>
</dbReference>
<evidence type="ECO:0000259" key="2">
    <source>
        <dbReference type="Pfam" id="PF01548"/>
    </source>
</evidence>
<feature type="coiled-coil region" evidence="1">
    <location>
        <begin position="174"/>
        <end position="201"/>
    </location>
</feature>
<accession>A0A7C2MI32</accession>
<dbReference type="PANTHER" id="PTHR33055">
    <property type="entry name" value="TRANSPOSASE FOR INSERTION SEQUENCE ELEMENT IS1111A"/>
    <property type="match status" value="1"/>
</dbReference>
<name>A0A7C2MI32_9FLAO</name>
<dbReference type="Proteomes" id="UP000885753">
    <property type="component" value="Unassembled WGS sequence"/>
</dbReference>
<comment type="caution">
    <text evidence="4">The sequence shown here is derived from an EMBL/GenBank/DDBJ whole genome shotgun (WGS) entry which is preliminary data.</text>
</comment>
<reference evidence="4" key="1">
    <citation type="journal article" date="2020" name="mSystems">
        <title>Genome- and Community-Level Interaction Insights into Carbon Utilization and Element Cycling Functions of Hydrothermarchaeota in Hydrothermal Sediment.</title>
        <authorList>
            <person name="Zhou Z."/>
            <person name="Liu Y."/>
            <person name="Xu W."/>
            <person name="Pan J."/>
            <person name="Luo Z.H."/>
            <person name="Li M."/>
        </authorList>
    </citation>
    <scope>NUCLEOTIDE SEQUENCE [LARGE SCALE GENOMIC DNA]</scope>
    <source>
        <strain evidence="4">SpSt-1235</strain>
    </source>
</reference>
<keyword evidence="1" id="KW-0175">Coiled coil</keyword>
<dbReference type="GO" id="GO:0003677">
    <property type="term" value="F:DNA binding"/>
    <property type="evidence" value="ECO:0007669"/>
    <property type="project" value="InterPro"/>
</dbReference>
<dbReference type="AlphaFoldDB" id="A0A7C2MI32"/>
<feature type="domain" description="Transposase IS110-like N-terminal" evidence="2">
    <location>
        <begin position="9"/>
        <end position="163"/>
    </location>
</feature>
<sequence length="366" mass="41816">MQVPFKQSIGVDVAKETFTACLCQQDIEGFCRLSQVEEFKNTKTGFNKLIKWFRKIAAPKVPVVFVMEATGNHYENLAHHLYGLKQQVSVLLPNTVTHYAKSLNVKSKTDAIDARVIAQLGVERKLTQWVAPRPIFKQLKALTRLYSQLQKEKTVFTNRQDSLKTGYQPQRFVLDSNKTVINTLNQQIKKCEREIEKLVKSDQWLWSKIKKIMTTKGLGITTIAVVVAETQGFEFVQNIRQLTSYAGFDVVRRESGTSVKGKTRISKKGNSRIRAALYFPALVAVQHNKDLSKAYYRIIEGKPSKMVGITALQRKLLILIYTLWKNDQEYQDNYLNTVKKKAGRDNPSLPAQDELIPDRTELSFVV</sequence>
<dbReference type="Pfam" id="PF01548">
    <property type="entry name" value="DEDD_Tnp_IS110"/>
    <property type="match status" value="1"/>
</dbReference>
<evidence type="ECO:0000259" key="3">
    <source>
        <dbReference type="Pfam" id="PF02371"/>
    </source>
</evidence>
<dbReference type="EMBL" id="DSEE01000602">
    <property type="protein sequence ID" value="HER41217.1"/>
    <property type="molecule type" value="Genomic_DNA"/>
</dbReference>
<dbReference type="GO" id="GO:0006313">
    <property type="term" value="P:DNA transposition"/>
    <property type="evidence" value="ECO:0007669"/>
    <property type="project" value="InterPro"/>
</dbReference>
<evidence type="ECO:0000256" key="1">
    <source>
        <dbReference type="SAM" id="Coils"/>
    </source>
</evidence>
<dbReference type="Pfam" id="PF02371">
    <property type="entry name" value="Transposase_20"/>
    <property type="match status" value="1"/>
</dbReference>
<dbReference type="GO" id="GO:0004803">
    <property type="term" value="F:transposase activity"/>
    <property type="evidence" value="ECO:0007669"/>
    <property type="project" value="InterPro"/>
</dbReference>
<dbReference type="InterPro" id="IPR002525">
    <property type="entry name" value="Transp_IS110-like_N"/>
</dbReference>
<proteinExistence type="predicted"/>
<protein>
    <submittedName>
        <fullName evidence="4">IS110 family transposase</fullName>
    </submittedName>
</protein>
<feature type="domain" description="Transposase IS116/IS110/IS902 C-terminal" evidence="3">
    <location>
        <begin position="211"/>
        <end position="296"/>
    </location>
</feature>
<dbReference type="PANTHER" id="PTHR33055:SF3">
    <property type="entry name" value="PUTATIVE TRANSPOSASE FOR IS117-RELATED"/>
    <property type="match status" value="1"/>
</dbReference>
<gene>
    <name evidence="4" type="ORF">ENO10_08355</name>
</gene>
<evidence type="ECO:0000313" key="4">
    <source>
        <dbReference type="EMBL" id="HER41217.1"/>
    </source>
</evidence>